<accession>A0A6N2KIL8</accession>
<gene>
    <name evidence="2" type="ORF">SVIM_LOCUS87656</name>
</gene>
<sequence>MPAKRCFSIRNPGYRAGLQGSFRKQDRKRLGYGALAASLLITFSFFTVFNPYLGSLPLLSFRLSTWDDQKLFVVNDSSSCLQMVKGCRIIPINDGSSSQEAVARVNAEMVRNNKKLINDDAAQKTVMIRSADERDIRIDGNSPLLSLSHLNRYPDSKKHYGVSALREEALGEKDFAESAKHKELSIDSSTSPYSMKDFRKFLRSWYSLKKITAAKIRDGDKRKPRLLIIPRKRSRSFTNVGEIAQLAESLSYQVIVAEPGPELMGVHGAGLTNIVFLPENAILIQVIPFGMLEWASRASFEDPAKDMNIRYLDYKIKVEESTLIQQYPADHEVLRDPSAIGKQGWVAFRSIYLDKQNVTLDVERFRPTLVRALQLLHQ</sequence>
<name>A0A6N2KIL8_SALVM</name>
<proteinExistence type="predicted"/>
<dbReference type="PANTHER" id="PTHR20961:SF5">
    <property type="entry name" value="GLYCOSYLTRANSFERASE-RELATED"/>
    <property type="match status" value="1"/>
</dbReference>
<organism evidence="2">
    <name type="scientific">Salix viminalis</name>
    <name type="common">Common osier</name>
    <name type="synonym">Basket willow</name>
    <dbReference type="NCBI Taxonomy" id="40686"/>
    <lineage>
        <taxon>Eukaryota</taxon>
        <taxon>Viridiplantae</taxon>
        <taxon>Streptophyta</taxon>
        <taxon>Embryophyta</taxon>
        <taxon>Tracheophyta</taxon>
        <taxon>Spermatophyta</taxon>
        <taxon>Magnoliopsida</taxon>
        <taxon>eudicotyledons</taxon>
        <taxon>Gunneridae</taxon>
        <taxon>Pentapetalae</taxon>
        <taxon>rosids</taxon>
        <taxon>fabids</taxon>
        <taxon>Malpighiales</taxon>
        <taxon>Salicaceae</taxon>
        <taxon>Saliceae</taxon>
        <taxon>Salix</taxon>
    </lineage>
</organism>
<keyword evidence="1" id="KW-0812">Transmembrane</keyword>
<evidence type="ECO:0000256" key="1">
    <source>
        <dbReference type="SAM" id="Phobius"/>
    </source>
</evidence>
<keyword evidence="1" id="KW-1133">Transmembrane helix</keyword>
<feature type="transmembrane region" description="Helical" evidence="1">
    <location>
        <begin position="30"/>
        <end position="53"/>
    </location>
</feature>
<dbReference type="PANTHER" id="PTHR20961">
    <property type="entry name" value="GLYCOSYLTRANSFERASE"/>
    <property type="match status" value="1"/>
</dbReference>
<dbReference type="GO" id="GO:0016757">
    <property type="term" value="F:glycosyltransferase activity"/>
    <property type="evidence" value="ECO:0007669"/>
    <property type="project" value="InterPro"/>
</dbReference>
<evidence type="ECO:0008006" key="3">
    <source>
        <dbReference type="Google" id="ProtNLM"/>
    </source>
</evidence>
<dbReference type="InterPro" id="IPR007657">
    <property type="entry name" value="Glycosyltransferase_61"/>
</dbReference>
<reference evidence="2" key="1">
    <citation type="submission" date="2019-03" db="EMBL/GenBank/DDBJ databases">
        <authorList>
            <person name="Mank J."/>
            <person name="Almeida P."/>
        </authorList>
    </citation>
    <scope>NUCLEOTIDE SEQUENCE</scope>
    <source>
        <strain evidence="2">78183</strain>
    </source>
</reference>
<keyword evidence="1" id="KW-0472">Membrane</keyword>
<dbReference type="EMBL" id="CAADRP010000405">
    <property type="protein sequence ID" value="VFU27872.1"/>
    <property type="molecule type" value="Genomic_DNA"/>
</dbReference>
<dbReference type="AlphaFoldDB" id="A0A6N2KIL8"/>
<protein>
    <recommendedName>
        <fullName evidence="3">DUF563 domain-containing protein</fullName>
    </recommendedName>
</protein>
<evidence type="ECO:0000313" key="2">
    <source>
        <dbReference type="EMBL" id="VFU27872.1"/>
    </source>
</evidence>